<dbReference type="RefSeq" id="WP_120243380.1">
    <property type="nucleotide sequence ID" value="NZ_RAPO01000001.1"/>
</dbReference>
<proteinExistence type="predicted"/>
<feature type="domain" description="J" evidence="2">
    <location>
        <begin position="187"/>
        <end position="243"/>
    </location>
</feature>
<keyword evidence="4" id="KW-1185">Reference proteome</keyword>
<dbReference type="SUPFAM" id="SSF46565">
    <property type="entry name" value="Chaperone J-domain"/>
    <property type="match status" value="1"/>
</dbReference>
<evidence type="ECO:0000256" key="1">
    <source>
        <dbReference type="SAM" id="MobiDB-lite"/>
    </source>
</evidence>
<comment type="caution">
    <text evidence="3">The sequence shown here is derived from an EMBL/GenBank/DDBJ whole genome shotgun (WGS) entry which is preliminary data.</text>
</comment>
<dbReference type="SMART" id="SM00271">
    <property type="entry name" value="DnaJ"/>
    <property type="match status" value="1"/>
</dbReference>
<name>A0A3R7DCA4_9EURY</name>
<dbReference type="PROSITE" id="PS50076">
    <property type="entry name" value="DNAJ_2"/>
    <property type="match status" value="1"/>
</dbReference>
<organism evidence="3 4">
    <name type="scientific">Halopiger aswanensis</name>
    <dbReference type="NCBI Taxonomy" id="148449"/>
    <lineage>
        <taxon>Archaea</taxon>
        <taxon>Methanobacteriati</taxon>
        <taxon>Methanobacteriota</taxon>
        <taxon>Stenosarchaea group</taxon>
        <taxon>Halobacteria</taxon>
        <taxon>Halobacteriales</taxon>
        <taxon>Natrialbaceae</taxon>
        <taxon>Halopiger</taxon>
    </lineage>
</organism>
<dbReference type="AlphaFoldDB" id="A0A3R7DCA4"/>
<dbReference type="InterPro" id="IPR036869">
    <property type="entry name" value="J_dom_sf"/>
</dbReference>
<dbReference type="Pfam" id="PF00226">
    <property type="entry name" value="DnaJ"/>
    <property type="match status" value="1"/>
</dbReference>
<reference evidence="3 4" key="1">
    <citation type="submission" date="2018-09" db="EMBL/GenBank/DDBJ databases">
        <title>Genomic Encyclopedia of Archaeal and Bacterial Type Strains, Phase II (KMG-II): from individual species to whole genera.</title>
        <authorList>
            <person name="Goeker M."/>
        </authorList>
    </citation>
    <scope>NUCLEOTIDE SEQUENCE [LARGE SCALE GENOMIC DNA]</scope>
    <source>
        <strain evidence="3 4">DSM 13151</strain>
    </source>
</reference>
<dbReference type="OrthoDB" id="10608at2157"/>
<evidence type="ECO:0000259" key="2">
    <source>
        <dbReference type="PROSITE" id="PS50076"/>
    </source>
</evidence>
<evidence type="ECO:0000313" key="4">
    <source>
        <dbReference type="Proteomes" id="UP000283805"/>
    </source>
</evidence>
<dbReference type="Gene3D" id="1.10.287.110">
    <property type="entry name" value="DnaJ domain"/>
    <property type="match status" value="1"/>
</dbReference>
<evidence type="ECO:0000313" key="3">
    <source>
        <dbReference type="EMBL" id="RKD97898.1"/>
    </source>
</evidence>
<accession>A0A3R7DCA4</accession>
<dbReference type="Proteomes" id="UP000283805">
    <property type="component" value="Unassembled WGS sequence"/>
</dbReference>
<gene>
    <name evidence="3" type="ORF">ATJ93_0896</name>
</gene>
<dbReference type="InterPro" id="IPR001623">
    <property type="entry name" value="DnaJ_domain"/>
</dbReference>
<dbReference type="CDD" id="cd06257">
    <property type="entry name" value="DnaJ"/>
    <property type="match status" value="1"/>
</dbReference>
<dbReference type="EMBL" id="RAPO01000001">
    <property type="protein sequence ID" value="RKD97898.1"/>
    <property type="molecule type" value="Genomic_DNA"/>
</dbReference>
<feature type="region of interest" description="Disordered" evidence="1">
    <location>
        <begin position="95"/>
        <end position="145"/>
    </location>
</feature>
<sequence>MAAGETGCDGCGRSIPSEAATTVAMPNGEQVTCCPQCAPHARAVTDATADGEATLDQRRAACDGCRGSFLESELEDVRLPDGTVIACCPSCAAEAPSGGSETTETADGNADGPGDRTDTGTAAEADGGRVDDGGAAPTRCSQCSDPIATEPFRVTTVDGRTERLCRSCKEDAAADGIIKDVEMRASRARDVLGVDPDAGLAEIRDAYHQQVKRAHPDRKSGSRSAFQLVTDAYERLRREASSQ</sequence>
<protein>
    <submittedName>
        <fullName evidence="3">DnaJ-like protein</fullName>
    </submittedName>
</protein>